<accession>A0A562TC27</accession>
<dbReference type="InterPro" id="IPR041049">
    <property type="entry name" value="DUF5615"/>
</dbReference>
<feature type="domain" description="DUF5615" evidence="1">
    <location>
        <begin position="1"/>
        <end position="108"/>
    </location>
</feature>
<gene>
    <name evidence="2" type="ORF">LX66_0469</name>
</gene>
<comment type="caution">
    <text evidence="2">The sequence shown here is derived from an EMBL/GenBank/DDBJ whole genome shotgun (WGS) entry which is preliminary data.</text>
</comment>
<evidence type="ECO:0000259" key="1">
    <source>
        <dbReference type="Pfam" id="PF18480"/>
    </source>
</evidence>
<proteinExistence type="predicted"/>
<name>A0A562TC27_CHIJA</name>
<organism evidence="2 3">
    <name type="scientific">Chitinophaga japonensis</name>
    <name type="common">Flexibacter japonensis</name>
    <dbReference type="NCBI Taxonomy" id="104662"/>
    <lineage>
        <taxon>Bacteria</taxon>
        <taxon>Pseudomonadati</taxon>
        <taxon>Bacteroidota</taxon>
        <taxon>Chitinophagia</taxon>
        <taxon>Chitinophagales</taxon>
        <taxon>Chitinophagaceae</taxon>
        <taxon>Chitinophaga</taxon>
    </lineage>
</organism>
<reference evidence="2 3" key="1">
    <citation type="journal article" date="2013" name="Stand. Genomic Sci.">
        <title>Genomic Encyclopedia of Type Strains, Phase I: The one thousand microbial genomes (KMG-I) project.</title>
        <authorList>
            <person name="Kyrpides N.C."/>
            <person name="Woyke T."/>
            <person name="Eisen J.A."/>
            <person name="Garrity G."/>
            <person name="Lilburn T.G."/>
            <person name="Beck B.J."/>
            <person name="Whitman W.B."/>
            <person name="Hugenholtz P."/>
            <person name="Klenk H.P."/>
        </authorList>
    </citation>
    <scope>NUCLEOTIDE SEQUENCE [LARGE SCALE GENOMIC DNA]</scope>
    <source>
        <strain evidence="2 3">DSM 13484</strain>
    </source>
</reference>
<dbReference type="OrthoDB" id="27473at2"/>
<sequence length="112" mass="12460">MKIWIDAQLSPALAAWINRAFDSITAQSVRALGLRDATDTEIFQQAGIQEAVIMTKDDDFLKLIEQHGPPSRIILITCGNSSNQRMREILSKHLITTLTLLKKEAVVEISGE</sequence>
<keyword evidence="3" id="KW-1185">Reference proteome</keyword>
<dbReference type="Pfam" id="PF18480">
    <property type="entry name" value="DUF5615"/>
    <property type="match status" value="1"/>
</dbReference>
<protein>
    <submittedName>
        <fullName evidence="2">Putative nuclease of predicted toxin-antitoxin system</fullName>
    </submittedName>
</protein>
<dbReference type="EMBL" id="VLLG01000002">
    <property type="protein sequence ID" value="TWI91107.1"/>
    <property type="molecule type" value="Genomic_DNA"/>
</dbReference>
<dbReference type="RefSeq" id="WP_145710273.1">
    <property type="nucleotide sequence ID" value="NZ_BAAAFY010000001.1"/>
</dbReference>
<dbReference type="Proteomes" id="UP000316778">
    <property type="component" value="Unassembled WGS sequence"/>
</dbReference>
<evidence type="ECO:0000313" key="2">
    <source>
        <dbReference type="EMBL" id="TWI91107.1"/>
    </source>
</evidence>
<dbReference type="AlphaFoldDB" id="A0A562TC27"/>
<evidence type="ECO:0000313" key="3">
    <source>
        <dbReference type="Proteomes" id="UP000316778"/>
    </source>
</evidence>